<name>A0A1R1X6J3_9FUNG</name>
<dbReference type="EMBL" id="LSSM01006697">
    <property type="protein sequence ID" value="OMJ10244.1"/>
    <property type="molecule type" value="Genomic_DNA"/>
</dbReference>
<evidence type="ECO:0000313" key="2">
    <source>
        <dbReference type="Proteomes" id="UP000187429"/>
    </source>
</evidence>
<reference evidence="2" key="1">
    <citation type="submission" date="2017-01" db="EMBL/GenBank/DDBJ databases">
        <authorList>
            <person name="Wang Y."/>
            <person name="White M."/>
            <person name="Kvist S."/>
            <person name="Moncalvo J.-M."/>
        </authorList>
    </citation>
    <scope>NUCLEOTIDE SEQUENCE [LARGE SCALE GENOMIC DNA]</scope>
    <source>
        <strain evidence="2">ID-206-W2</strain>
    </source>
</reference>
<sequence length="68" mass="7602">MIVAVIGDNSLWARNIFQNIIVDRSYFVLVPGDSPSGENSLNPPFKDRGILLTVSRDYSNNSNKSEKM</sequence>
<dbReference type="Proteomes" id="UP000187429">
    <property type="component" value="Unassembled WGS sequence"/>
</dbReference>
<comment type="caution">
    <text evidence="1">The sequence shown here is derived from an EMBL/GenBank/DDBJ whole genome shotgun (WGS) entry which is preliminary data.</text>
</comment>
<dbReference type="AlphaFoldDB" id="A0A1R1X6J3"/>
<evidence type="ECO:0000313" key="1">
    <source>
        <dbReference type="EMBL" id="OMJ10244.1"/>
    </source>
</evidence>
<protein>
    <submittedName>
        <fullName evidence="1">Uncharacterized protein</fullName>
    </submittedName>
</protein>
<organism evidence="1 2">
    <name type="scientific">Smittium culicis</name>
    <dbReference type="NCBI Taxonomy" id="133412"/>
    <lineage>
        <taxon>Eukaryota</taxon>
        <taxon>Fungi</taxon>
        <taxon>Fungi incertae sedis</taxon>
        <taxon>Zoopagomycota</taxon>
        <taxon>Kickxellomycotina</taxon>
        <taxon>Harpellomycetes</taxon>
        <taxon>Harpellales</taxon>
        <taxon>Legeriomycetaceae</taxon>
        <taxon>Smittium</taxon>
    </lineage>
</organism>
<keyword evidence="2" id="KW-1185">Reference proteome</keyword>
<proteinExistence type="predicted"/>
<gene>
    <name evidence="1" type="ORF">AYI69_g10322</name>
</gene>
<accession>A0A1R1X6J3</accession>